<proteinExistence type="predicted"/>
<name>A0A5Q4BYL2_9PEZI</name>
<keyword evidence="2" id="KW-1185">Reference proteome</keyword>
<protein>
    <submittedName>
        <fullName evidence="1">Uncharacterized protein</fullName>
    </submittedName>
</protein>
<dbReference type="Proteomes" id="UP000326340">
    <property type="component" value="Unassembled WGS sequence"/>
</dbReference>
<evidence type="ECO:0000313" key="1">
    <source>
        <dbReference type="EMBL" id="TQN72185.1"/>
    </source>
</evidence>
<gene>
    <name evidence="1" type="ORF">CSHISOI_03303</name>
</gene>
<organism evidence="1 2">
    <name type="scientific">Colletotrichum shisoi</name>
    <dbReference type="NCBI Taxonomy" id="2078593"/>
    <lineage>
        <taxon>Eukaryota</taxon>
        <taxon>Fungi</taxon>
        <taxon>Dikarya</taxon>
        <taxon>Ascomycota</taxon>
        <taxon>Pezizomycotina</taxon>
        <taxon>Sordariomycetes</taxon>
        <taxon>Hypocreomycetidae</taxon>
        <taxon>Glomerellales</taxon>
        <taxon>Glomerellaceae</taxon>
        <taxon>Colletotrichum</taxon>
        <taxon>Colletotrichum destructivum species complex</taxon>
    </lineage>
</organism>
<dbReference type="AlphaFoldDB" id="A0A5Q4BYL2"/>
<evidence type="ECO:0000313" key="2">
    <source>
        <dbReference type="Proteomes" id="UP000326340"/>
    </source>
</evidence>
<sequence>MLHCRKTPLVQNFPGSFDPLSRTGPPLFSIFAGSSIRSVTVSYSPSLRLPPYRPGGKLGIILRFDLANRMAPELGDPAHFACSIVSQQKGSLTSYLTSSSLHRVTETVWEFFPEVSPSVVQVITSVFAMCLCPVGIFNTDAPPTNSLAAKDCSFSRRNILFVDQNSRTQFLYRVN</sequence>
<accession>A0A5Q4BYL2</accession>
<comment type="caution">
    <text evidence="1">The sequence shown here is derived from an EMBL/GenBank/DDBJ whole genome shotgun (WGS) entry which is preliminary data.</text>
</comment>
<dbReference type="EMBL" id="PUHP01000194">
    <property type="protein sequence ID" value="TQN72185.1"/>
    <property type="molecule type" value="Genomic_DNA"/>
</dbReference>
<reference evidence="1 2" key="1">
    <citation type="journal article" date="2019" name="Sci. Rep.">
        <title>Colletotrichum shisoi sp. nov., an anthracnose pathogen of Perilla frutescens in Japan: molecular phylogenetic, morphological and genomic evidence.</title>
        <authorList>
            <person name="Gan P."/>
            <person name="Tsushima A."/>
            <person name="Hiroyama R."/>
            <person name="Narusaka M."/>
            <person name="Takano Y."/>
            <person name="Narusaka Y."/>
            <person name="Kawaradani M."/>
            <person name="Damm U."/>
            <person name="Shirasu K."/>
        </authorList>
    </citation>
    <scope>NUCLEOTIDE SEQUENCE [LARGE SCALE GENOMIC DNA]</scope>
    <source>
        <strain evidence="1 2">PG-2018a</strain>
    </source>
</reference>